<evidence type="ECO:0000256" key="4">
    <source>
        <dbReference type="ARBA" id="ARBA00022618"/>
    </source>
</evidence>
<keyword evidence="7" id="KW-0175">Coiled coil</keyword>
<comment type="caution">
    <text evidence="10">The sequence shown here is derived from an EMBL/GenBank/DDBJ whole genome shotgun (WGS) entry which is preliminary data.</text>
</comment>
<comment type="subcellular location">
    <subcellularLocation>
        <location evidence="1">Chromosome</location>
        <location evidence="1">Centromere</location>
        <location evidence="1">Kinetochore</location>
    </subcellularLocation>
</comment>
<reference evidence="10 11" key="1">
    <citation type="submission" date="2024-01" db="EMBL/GenBank/DDBJ databases">
        <title>A draft genome for the cacao thread blight pathogen Marasmiellus scandens.</title>
        <authorList>
            <person name="Baruah I.K."/>
            <person name="Leung J."/>
            <person name="Bukari Y."/>
            <person name="Amoako-Attah I."/>
            <person name="Meinhardt L.W."/>
            <person name="Bailey B.A."/>
            <person name="Cohen S.P."/>
        </authorList>
    </citation>
    <scope>NUCLEOTIDE SEQUENCE [LARGE SCALE GENOMIC DNA]</scope>
    <source>
        <strain evidence="10 11">GH-19</strain>
    </source>
</reference>
<keyword evidence="6" id="KW-0995">Kinetochore</keyword>
<dbReference type="EMBL" id="JBANRG010000003">
    <property type="protein sequence ID" value="KAK7468582.1"/>
    <property type="molecule type" value="Genomic_DNA"/>
</dbReference>
<keyword evidence="4" id="KW-0132">Cell division</keyword>
<evidence type="ECO:0000256" key="5">
    <source>
        <dbReference type="ARBA" id="ARBA00022776"/>
    </source>
</evidence>
<comment type="similarity">
    <text evidence="2">Belongs to the mis12 family.</text>
</comment>
<keyword evidence="8" id="KW-0131">Cell cycle</keyword>
<gene>
    <name evidence="10" type="ORF">VKT23_003086</name>
</gene>
<evidence type="ECO:0008006" key="12">
    <source>
        <dbReference type="Google" id="ProtNLM"/>
    </source>
</evidence>
<evidence type="ECO:0000256" key="3">
    <source>
        <dbReference type="ARBA" id="ARBA00022454"/>
    </source>
</evidence>
<name>A0ABR1JW46_9AGAR</name>
<evidence type="ECO:0000256" key="8">
    <source>
        <dbReference type="ARBA" id="ARBA00023306"/>
    </source>
</evidence>
<organism evidence="10 11">
    <name type="scientific">Marasmiellus scandens</name>
    <dbReference type="NCBI Taxonomy" id="2682957"/>
    <lineage>
        <taxon>Eukaryota</taxon>
        <taxon>Fungi</taxon>
        <taxon>Dikarya</taxon>
        <taxon>Basidiomycota</taxon>
        <taxon>Agaricomycotina</taxon>
        <taxon>Agaricomycetes</taxon>
        <taxon>Agaricomycetidae</taxon>
        <taxon>Agaricales</taxon>
        <taxon>Marasmiineae</taxon>
        <taxon>Omphalotaceae</taxon>
        <taxon>Marasmiellus</taxon>
    </lineage>
</organism>
<dbReference type="PANTHER" id="PTHR14527:SF2">
    <property type="entry name" value="PROTEIN MIS12 HOMOLOG"/>
    <property type="match status" value="1"/>
</dbReference>
<dbReference type="Pfam" id="PF05859">
    <property type="entry name" value="Mis12"/>
    <property type="match status" value="1"/>
</dbReference>
<dbReference type="InterPro" id="IPR008685">
    <property type="entry name" value="Centromere_Mis12"/>
</dbReference>
<accession>A0ABR1JW46</accession>
<evidence type="ECO:0000256" key="2">
    <source>
        <dbReference type="ARBA" id="ARBA00008643"/>
    </source>
</evidence>
<evidence type="ECO:0000313" key="11">
    <source>
        <dbReference type="Proteomes" id="UP001498398"/>
    </source>
</evidence>
<evidence type="ECO:0000313" key="10">
    <source>
        <dbReference type="EMBL" id="KAK7468582.1"/>
    </source>
</evidence>
<evidence type="ECO:0000256" key="7">
    <source>
        <dbReference type="ARBA" id="ARBA00023054"/>
    </source>
</evidence>
<keyword evidence="9" id="KW-0137">Centromere</keyword>
<keyword evidence="3" id="KW-0158">Chromosome</keyword>
<dbReference type="PANTHER" id="PTHR14527">
    <property type="entry name" value="PROTEIN MIS12 HOMOLOG"/>
    <property type="match status" value="1"/>
</dbReference>
<proteinExistence type="inferred from homology"/>
<keyword evidence="5" id="KW-0498">Mitosis</keyword>
<evidence type="ECO:0000256" key="6">
    <source>
        <dbReference type="ARBA" id="ARBA00022838"/>
    </source>
</evidence>
<sequence>MTSSTSSSSTLPPLLIPEALGFAPQLLLDDVINIANNAVQDAIDGIEGLLQKWADERIGQEDSTQEVEQGLVLFQTLLEHHTDLAFDFFEAWALKNIFACPPDLPIVLPHHEGLDLTTQPEREKELMDEISTLRDRLVNERQTQKLLTRAIRVSRQQRSRADKRLERLSALDSPRVDVLARLPAQLLAMHEALVDLPPLDPETVAALTQIPMTEPGKRQWETSKAGYLSWAVNQLLQRSNKGGVSTAVAELGRGAAEVGTAIQMREACEKADLMRTDLRDLEPMEE</sequence>
<evidence type="ECO:0000256" key="9">
    <source>
        <dbReference type="ARBA" id="ARBA00023328"/>
    </source>
</evidence>
<dbReference type="Proteomes" id="UP001498398">
    <property type="component" value="Unassembled WGS sequence"/>
</dbReference>
<protein>
    <recommendedName>
        <fullName evidence="12">Mis12-domain-containing protein</fullName>
    </recommendedName>
</protein>
<keyword evidence="11" id="KW-1185">Reference proteome</keyword>
<evidence type="ECO:0000256" key="1">
    <source>
        <dbReference type="ARBA" id="ARBA00004629"/>
    </source>
</evidence>